<sequence length="691" mass="78203">MKKFSDIEILEKICVKKMQRLESKGFNLGYKIPESRETPLITPFILQEFTQDSNCKFIESTLKDSKEFIESNSKDSIIKSIKSSKNCNNFIESKIENSQDNSPLILKSHPFPPFENKSANYPVNFNENIESKTDCIKNKKQPFIIAEIKRASPTAGNISEILDPINLAKTYVKQGASAISVLCEEDYFKGSLSDLQSVKNALPHACVLRKDFILDPKEIEISYKMGADMVLLIAAIFLRDFKTFKAIFEAILSYKMTPLIEIHDLKEYEFIATLGISNLQKALLGINSRNLRTFKINAMDTMRLKAMMPTRFPVIFESGIECAFDSFSAASSGFSGILCGSYLVKNLDSKSKSSVLNDLKNAFLKGSENNFLEKIVRKFVTKNNIIESKGEISTEDSKNTNFIESKLQNSQDFIESKIQKPLIKICGINNLDFLAESIKQGADLLGFILTKKSPRYIDFEFLKKANEIIESTLQDSIESKSSKNTNLVKNIQSSKNYNFELDSKLNKNNLDSKLKSSKIPNFFRPIRVGVVTQDCIDFGLKCLESKLLDCLQLHDTPLEFVLDSIESSEIFYNNINLNSANFAFYPSLNTPFQTLKTQKLQDRFILFDSSGGSGETLDIESIKIFLQNNEIFKKNLWLAGGISAQNLGQILSLNPMLIDICSALESSKGIKDIKKLKEFFKTFKNYYKIIK</sequence>
<keyword evidence="10 15" id="KW-0057">Aromatic amino acid biosynthesis</keyword>
<comment type="caution">
    <text evidence="19">The sequence shown here is derived from an EMBL/GenBank/DDBJ whole genome shotgun (WGS) entry which is preliminary data.</text>
</comment>
<keyword evidence="20" id="KW-1185">Reference proteome</keyword>
<evidence type="ECO:0000313" key="20">
    <source>
        <dbReference type="Proteomes" id="UP000029714"/>
    </source>
</evidence>
<dbReference type="Pfam" id="PF00697">
    <property type="entry name" value="PRAI"/>
    <property type="match status" value="1"/>
</dbReference>
<proteinExistence type="inferred from homology"/>
<evidence type="ECO:0000256" key="9">
    <source>
        <dbReference type="ARBA" id="ARBA00022822"/>
    </source>
</evidence>
<dbReference type="Proteomes" id="UP000029714">
    <property type="component" value="Unassembled WGS sequence"/>
</dbReference>
<dbReference type="Pfam" id="PF00218">
    <property type="entry name" value="IGPS"/>
    <property type="match status" value="1"/>
</dbReference>
<gene>
    <name evidence="15" type="primary">trpF</name>
    <name evidence="18" type="ORF">DCO61_12330</name>
    <name evidence="19" type="ORF">LS64_005095</name>
</gene>
<evidence type="ECO:0000256" key="4">
    <source>
        <dbReference type="ARBA" id="ARBA00004696"/>
    </source>
</evidence>
<dbReference type="EMBL" id="JRMP02000006">
    <property type="protein sequence ID" value="TLD94545.1"/>
    <property type="molecule type" value="Genomic_DNA"/>
</dbReference>
<comment type="similarity">
    <text evidence="15">Belongs to the TrpF family.</text>
</comment>
<dbReference type="GO" id="GO:0004640">
    <property type="term" value="F:phosphoribosylanthranilate isomerase activity"/>
    <property type="evidence" value="ECO:0007669"/>
    <property type="project" value="UniProtKB-UniRule"/>
</dbReference>
<dbReference type="CDD" id="cd00331">
    <property type="entry name" value="IGPS"/>
    <property type="match status" value="1"/>
</dbReference>
<evidence type="ECO:0000256" key="13">
    <source>
        <dbReference type="ARBA" id="ARBA00023268"/>
    </source>
</evidence>
<evidence type="ECO:0000256" key="3">
    <source>
        <dbReference type="ARBA" id="ARBA00004664"/>
    </source>
</evidence>
<keyword evidence="7 15" id="KW-0028">Amino-acid biosynthesis</keyword>
<dbReference type="PANTHER" id="PTHR22854:SF2">
    <property type="entry name" value="INDOLE-3-GLYCEROL-PHOSPHATE SYNTHASE"/>
    <property type="match status" value="1"/>
</dbReference>
<dbReference type="RefSeq" id="WP_052062492.1">
    <property type="nucleotide sequence ID" value="NZ_JRMP02000006.1"/>
</dbReference>
<reference evidence="19" key="3">
    <citation type="submission" date="2018-04" db="EMBL/GenBank/DDBJ databases">
        <authorList>
            <person name="Sheh A."/>
            <person name="Shen Z."/>
            <person name="Mannion A.J."/>
            <person name="Fox J.G."/>
        </authorList>
    </citation>
    <scope>NUCLEOTIDE SEQUENCE</scope>
    <source>
        <strain evidence="19">MIT 97-6194</strain>
    </source>
</reference>
<comment type="similarity">
    <text evidence="5">In the N-terminal section; belongs to the TrpC family.</text>
</comment>
<evidence type="ECO:0000256" key="15">
    <source>
        <dbReference type="HAMAP-Rule" id="MF_00135"/>
    </source>
</evidence>
<evidence type="ECO:0000256" key="6">
    <source>
        <dbReference type="ARBA" id="ARBA00009847"/>
    </source>
</evidence>
<comment type="pathway">
    <text evidence="3 15">Amino-acid biosynthesis; L-tryptophan biosynthesis; L-tryptophan from chorismate: step 3/5.</text>
</comment>
<name>A0A347VXP9_9HELI</name>
<evidence type="ECO:0000256" key="2">
    <source>
        <dbReference type="ARBA" id="ARBA00001633"/>
    </source>
</evidence>
<keyword evidence="8" id="KW-0210">Decarboxylase</keyword>
<dbReference type="InterPro" id="IPR045186">
    <property type="entry name" value="Indole-3-glycerol_P_synth"/>
</dbReference>
<evidence type="ECO:0000256" key="12">
    <source>
        <dbReference type="ARBA" id="ARBA00023239"/>
    </source>
</evidence>
<evidence type="ECO:0000259" key="17">
    <source>
        <dbReference type="Pfam" id="PF00697"/>
    </source>
</evidence>
<evidence type="ECO:0000256" key="1">
    <source>
        <dbReference type="ARBA" id="ARBA00001164"/>
    </source>
</evidence>
<dbReference type="UniPathway" id="UPA00035">
    <property type="reaction ID" value="UER00042"/>
</dbReference>
<dbReference type="SUPFAM" id="SSF51366">
    <property type="entry name" value="Ribulose-phoshate binding barrel"/>
    <property type="match status" value="2"/>
</dbReference>
<feature type="domain" description="N-(5'phosphoribosyl) anthranilate isomerase (PRAI)" evidence="17">
    <location>
        <begin position="522"/>
        <end position="681"/>
    </location>
</feature>
<protein>
    <recommendedName>
        <fullName evidence="15">N-(5'-phosphoribosyl)anthranilate isomerase</fullName>
        <shortName evidence="15">PRAI</shortName>
        <ecNumber evidence="15">5.3.1.24</ecNumber>
    </recommendedName>
</protein>
<dbReference type="InterPro" id="IPR011060">
    <property type="entry name" value="RibuloseP-bd_barrel"/>
</dbReference>
<keyword evidence="13" id="KW-0511">Multifunctional enzyme</keyword>
<organism evidence="19 20">
    <name type="scientific">Helicobacter saguini</name>
    <dbReference type="NCBI Taxonomy" id="1548018"/>
    <lineage>
        <taxon>Bacteria</taxon>
        <taxon>Pseudomonadati</taxon>
        <taxon>Campylobacterota</taxon>
        <taxon>Epsilonproteobacteria</taxon>
        <taxon>Campylobacterales</taxon>
        <taxon>Helicobacteraceae</taxon>
        <taxon>Helicobacter</taxon>
    </lineage>
</organism>
<comment type="pathway">
    <text evidence="4">Amino-acid biosynthesis; L-tryptophan biosynthesis; L-tryptophan from chorismate: step 4/5.</text>
</comment>
<dbReference type="InterPro" id="IPR001468">
    <property type="entry name" value="Indole-3-GlycerolPSynthase_CS"/>
</dbReference>
<evidence type="ECO:0000256" key="11">
    <source>
        <dbReference type="ARBA" id="ARBA00023235"/>
    </source>
</evidence>
<evidence type="ECO:0000256" key="7">
    <source>
        <dbReference type="ARBA" id="ARBA00022605"/>
    </source>
</evidence>
<reference evidence="18 21" key="4">
    <citation type="submission" date="2019-12" db="EMBL/GenBank/DDBJ databases">
        <title>Multi-Generational Helicobacter saguini Isolates.</title>
        <authorList>
            <person name="Mannion A."/>
            <person name="Shen Z."/>
            <person name="Fox J.G."/>
        </authorList>
    </citation>
    <scope>NUCLEOTIDE SEQUENCE [LARGE SCALE GENOMIC DNA]</scope>
    <source>
        <strain evidence="18">16-048</strain>
        <strain evidence="21">16-048 (F4)</strain>
    </source>
</reference>
<evidence type="ECO:0000256" key="8">
    <source>
        <dbReference type="ARBA" id="ARBA00022793"/>
    </source>
</evidence>
<evidence type="ECO:0000259" key="16">
    <source>
        <dbReference type="Pfam" id="PF00218"/>
    </source>
</evidence>
<dbReference type="PANTHER" id="PTHR22854">
    <property type="entry name" value="TRYPTOPHAN BIOSYNTHESIS PROTEIN"/>
    <property type="match status" value="1"/>
</dbReference>
<comment type="function">
    <text evidence="14">Bifunctional enzyme that catalyzes two sequential steps of tryptophan biosynthetic pathway. The first reaction is catalyzed by the isomerase, coded by the TrpF domain; the second reaction is catalyzed by the synthase, coded by the TrpC domain.</text>
</comment>
<evidence type="ECO:0000313" key="19">
    <source>
        <dbReference type="EMBL" id="TLD94545.1"/>
    </source>
</evidence>
<comment type="catalytic activity">
    <reaction evidence="1 15">
        <text>N-(5-phospho-beta-D-ribosyl)anthranilate = 1-(2-carboxyphenylamino)-1-deoxy-D-ribulose 5-phosphate</text>
        <dbReference type="Rhea" id="RHEA:21540"/>
        <dbReference type="ChEBI" id="CHEBI:18277"/>
        <dbReference type="ChEBI" id="CHEBI:58613"/>
        <dbReference type="EC" id="5.3.1.24"/>
    </reaction>
</comment>
<evidence type="ECO:0000313" key="18">
    <source>
        <dbReference type="EMBL" id="MWV70746.1"/>
    </source>
</evidence>
<evidence type="ECO:0000313" key="21">
    <source>
        <dbReference type="Proteomes" id="UP000477070"/>
    </source>
</evidence>
<dbReference type="AlphaFoldDB" id="A0A347VXP9"/>
<keyword evidence="12" id="KW-0456">Lyase</keyword>
<dbReference type="InterPro" id="IPR013785">
    <property type="entry name" value="Aldolase_TIM"/>
</dbReference>
<dbReference type="EC" id="5.3.1.24" evidence="15"/>
<accession>A0A347VXP9</accession>
<comment type="similarity">
    <text evidence="6">In the C-terminal section; belongs to the TrpF family.</text>
</comment>
<dbReference type="Gene3D" id="3.20.20.70">
    <property type="entry name" value="Aldolase class I"/>
    <property type="match status" value="2"/>
</dbReference>
<dbReference type="EMBL" id="QBIU01000002">
    <property type="protein sequence ID" value="MWV70746.1"/>
    <property type="molecule type" value="Genomic_DNA"/>
</dbReference>
<comment type="catalytic activity">
    <reaction evidence="2">
        <text>1-(2-carboxyphenylamino)-1-deoxy-D-ribulose 5-phosphate + H(+) = (1S,2R)-1-C-(indol-3-yl)glycerol 3-phosphate + CO2 + H2O</text>
        <dbReference type="Rhea" id="RHEA:23476"/>
        <dbReference type="ChEBI" id="CHEBI:15377"/>
        <dbReference type="ChEBI" id="CHEBI:15378"/>
        <dbReference type="ChEBI" id="CHEBI:16526"/>
        <dbReference type="ChEBI" id="CHEBI:58613"/>
        <dbReference type="ChEBI" id="CHEBI:58866"/>
        <dbReference type="EC" id="4.1.1.48"/>
    </reaction>
</comment>
<dbReference type="Proteomes" id="UP000477070">
    <property type="component" value="Unassembled WGS sequence"/>
</dbReference>
<dbReference type="InterPro" id="IPR013798">
    <property type="entry name" value="Indole-3-glycerol_P_synth_dom"/>
</dbReference>
<dbReference type="InterPro" id="IPR001240">
    <property type="entry name" value="PRAI_dom"/>
</dbReference>
<reference evidence="19 20" key="2">
    <citation type="journal article" date="2016" name="Infect. Immun.">
        <title>Helicobacter saguini, a Novel Helicobacter Isolated from Cotton-Top Tamarins with Ulcerative Colitis, Has Proinflammatory Properties and Induces Typhlocolitis and Dysplasia in Gnotobiotic IL-10-/- Mice.</title>
        <authorList>
            <person name="Shen Z."/>
            <person name="Mannion A."/>
            <person name="Whary M.T."/>
            <person name="Muthupalani S."/>
            <person name="Sheh A."/>
            <person name="Feng Y."/>
            <person name="Gong G."/>
            <person name="Vandamme P."/>
            <person name="Holcombe H.R."/>
            <person name="Paster B.J."/>
            <person name="Fox J.G."/>
        </authorList>
    </citation>
    <scope>NUCLEOTIDE SEQUENCE [LARGE SCALE GENOMIC DNA]</scope>
    <source>
        <strain evidence="19 20">MIT 97-6194</strain>
    </source>
</reference>
<keyword evidence="11 15" id="KW-0413">Isomerase</keyword>
<evidence type="ECO:0000256" key="10">
    <source>
        <dbReference type="ARBA" id="ARBA00023141"/>
    </source>
</evidence>
<reference evidence="19 20" key="1">
    <citation type="journal article" date="2014" name="Genome Announc.">
        <title>Draft genome sequences of eight enterohepatic helicobacter species isolated from both laboratory and wild rodents.</title>
        <authorList>
            <person name="Sheh A."/>
            <person name="Shen Z."/>
            <person name="Fox J.G."/>
        </authorList>
    </citation>
    <scope>NUCLEOTIDE SEQUENCE [LARGE SCALE GENOMIC DNA]</scope>
    <source>
        <strain evidence="19 20">MIT 97-6194</strain>
    </source>
</reference>
<dbReference type="OrthoDB" id="9804217at2"/>
<feature type="domain" description="Indole-3-glycerol phosphate synthase" evidence="16">
    <location>
        <begin position="123"/>
        <end position="351"/>
    </location>
</feature>
<evidence type="ECO:0000256" key="14">
    <source>
        <dbReference type="ARBA" id="ARBA00025592"/>
    </source>
</evidence>
<dbReference type="GO" id="GO:0004425">
    <property type="term" value="F:indole-3-glycerol-phosphate synthase activity"/>
    <property type="evidence" value="ECO:0007669"/>
    <property type="project" value="UniProtKB-EC"/>
</dbReference>
<evidence type="ECO:0000256" key="5">
    <source>
        <dbReference type="ARBA" id="ARBA00007902"/>
    </source>
</evidence>
<dbReference type="GO" id="GO:0000162">
    <property type="term" value="P:L-tryptophan biosynthetic process"/>
    <property type="evidence" value="ECO:0007669"/>
    <property type="project" value="UniProtKB-UniRule"/>
</dbReference>
<dbReference type="PROSITE" id="PS00614">
    <property type="entry name" value="IGPS"/>
    <property type="match status" value="1"/>
</dbReference>
<keyword evidence="9 15" id="KW-0822">Tryptophan biosynthesis</keyword>
<dbReference type="HAMAP" id="MF_00135">
    <property type="entry name" value="PRAI"/>
    <property type="match status" value="1"/>
</dbReference>